<dbReference type="Pfam" id="PF16232">
    <property type="entry name" value="DUF4891"/>
    <property type="match status" value="1"/>
</dbReference>
<evidence type="ECO:0000313" key="2">
    <source>
        <dbReference type="Proteomes" id="UP000003416"/>
    </source>
</evidence>
<comment type="caution">
    <text evidence="1">The sequence shown here is derived from an EMBL/GenBank/DDBJ whole genome shotgun (WGS) entry which is preliminary data.</text>
</comment>
<dbReference type="STRING" id="763034.HMPREF9446_00045"/>
<accession>F3PMV9</accession>
<dbReference type="HOGENOM" id="CLU_154385_0_0_10"/>
<proteinExistence type="predicted"/>
<reference evidence="1 2" key="1">
    <citation type="submission" date="2011-02" db="EMBL/GenBank/DDBJ databases">
        <authorList>
            <person name="Weinstock G."/>
            <person name="Sodergren E."/>
            <person name="Clifton S."/>
            <person name="Fulton L."/>
            <person name="Fulton B."/>
            <person name="Courtney L."/>
            <person name="Fronick C."/>
            <person name="Harrison M."/>
            <person name="Strong C."/>
            <person name="Farmer C."/>
            <person name="Delahaunty K."/>
            <person name="Markovic C."/>
            <person name="Hall O."/>
            <person name="Minx P."/>
            <person name="Tomlinson C."/>
            <person name="Mitreva M."/>
            <person name="Hou S."/>
            <person name="Chen J."/>
            <person name="Wollam A."/>
            <person name="Pepin K.H."/>
            <person name="Johnson M."/>
            <person name="Bhonagiri V."/>
            <person name="Zhang X."/>
            <person name="Suruliraj S."/>
            <person name="Warren W."/>
            <person name="Chinwalla A."/>
            <person name="Mardis E.R."/>
            <person name="Wilson R.K."/>
        </authorList>
    </citation>
    <scope>NUCLEOTIDE SEQUENCE [LARGE SCALE GENOMIC DNA]</scope>
    <source>
        <strain evidence="1 2">YIT 12057</strain>
    </source>
</reference>
<dbReference type="Proteomes" id="UP000003416">
    <property type="component" value="Unassembled WGS sequence"/>
</dbReference>
<protein>
    <recommendedName>
        <fullName evidence="3">DUF4891 domain-containing protein</fullName>
    </recommendedName>
</protein>
<dbReference type="InterPro" id="IPR032611">
    <property type="entry name" value="DUF4891"/>
</dbReference>
<evidence type="ECO:0000313" key="1">
    <source>
        <dbReference type="EMBL" id="EGF59897.1"/>
    </source>
</evidence>
<evidence type="ECO:0008006" key="3">
    <source>
        <dbReference type="Google" id="ProtNLM"/>
    </source>
</evidence>
<name>F3PMV9_9BACE</name>
<sequence length="155" mass="18018">MKNSEVTDIYFIFALHDIKRNSMKTLLGLFFLFFSFFLLSCQQSGRAQAAGDEGEEEWMDTTPKATAIFWIDKSKDPLKKEFPLPIRSVKTKVDIDAAGKVKILSYVKPQDGKVRKYIQHRMKTFRVSKMMLDSGFVKTGEQYVQLRYMPEKMPK</sequence>
<dbReference type="eggNOG" id="ENOG5033U8V">
    <property type="taxonomic scope" value="Bacteria"/>
</dbReference>
<dbReference type="EMBL" id="AFBN01000003">
    <property type="protein sequence ID" value="EGF59897.1"/>
    <property type="molecule type" value="Genomic_DNA"/>
</dbReference>
<keyword evidence="2" id="KW-1185">Reference proteome</keyword>
<organism evidence="1 2">
    <name type="scientific">Bacteroides fluxus YIT 12057</name>
    <dbReference type="NCBI Taxonomy" id="763034"/>
    <lineage>
        <taxon>Bacteria</taxon>
        <taxon>Pseudomonadati</taxon>
        <taxon>Bacteroidota</taxon>
        <taxon>Bacteroidia</taxon>
        <taxon>Bacteroidales</taxon>
        <taxon>Bacteroidaceae</taxon>
        <taxon>Bacteroides</taxon>
    </lineage>
</organism>
<dbReference type="AlphaFoldDB" id="F3PMV9"/>
<gene>
    <name evidence="1" type="ORF">HMPREF9446_00045</name>
</gene>